<dbReference type="Pfam" id="PF05485">
    <property type="entry name" value="THAP"/>
    <property type="match status" value="1"/>
</dbReference>
<dbReference type="GO" id="GO:0000978">
    <property type="term" value="F:RNA polymerase II cis-regulatory region sequence-specific DNA binding"/>
    <property type="evidence" value="ECO:0007669"/>
    <property type="project" value="TreeGrafter"/>
</dbReference>
<protein>
    <recommendedName>
        <fullName evidence="5">THAP domain-containing protein 1</fullName>
    </recommendedName>
</protein>
<organism evidence="8 9">
    <name type="scientific">Acanthochromis polyacanthus</name>
    <name type="common">spiny chromis</name>
    <dbReference type="NCBI Taxonomy" id="80966"/>
    <lineage>
        <taxon>Eukaryota</taxon>
        <taxon>Metazoa</taxon>
        <taxon>Chordata</taxon>
        <taxon>Craniata</taxon>
        <taxon>Vertebrata</taxon>
        <taxon>Euteleostomi</taxon>
        <taxon>Actinopterygii</taxon>
        <taxon>Neopterygii</taxon>
        <taxon>Teleostei</taxon>
        <taxon>Neoteleostei</taxon>
        <taxon>Acanthomorphata</taxon>
        <taxon>Ovalentaria</taxon>
        <taxon>Pomacentridae</taxon>
        <taxon>Acanthochromis</taxon>
    </lineage>
</organism>
<keyword evidence="1" id="KW-0479">Metal-binding</keyword>
<keyword evidence="5" id="KW-0131">Cell cycle</keyword>
<evidence type="ECO:0000256" key="5">
    <source>
        <dbReference type="RuleBase" id="RU369073"/>
    </source>
</evidence>
<dbReference type="PANTHER" id="PTHR46600:SF7">
    <property type="entry name" value="SI:DKEY-228B2.6-RELATED"/>
    <property type="match status" value="1"/>
</dbReference>
<comment type="function">
    <text evidence="5">DNA-binding transcription regulator that regulates endothelial cell proliferation and G1/S cell-cycle progression. Specifically binds the 5'-[AT]NTNN[GT]GGCA[AGT]-3' core DNA sequence and acts by modulating expression of pRB-E2F cell-cycle target genes.</text>
</comment>
<keyword evidence="4 5" id="KW-0238">DNA-binding</keyword>
<evidence type="ECO:0000259" key="7">
    <source>
        <dbReference type="SMART" id="SM00980"/>
    </source>
</evidence>
<keyword evidence="5 6" id="KW-0175">Coiled coil</keyword>
<evidence type="ECO:0000256" key="3">
    <source>
        <dbReference type="ARBA" id="ARBA00022833"/>
    </source>
</evidence>
<reference evidence="8" key="2">
    <citation type="submission" date="2025-09" db="UniProtKB">
        <authorList>
            <consortium name="Ensembl"/>
        </authorList>
    </citation>
    <scope>IDENTIFICATION</scope>
</reference>
<keyword evidence="5" id="KW-0805">Transcription regulation</keyword>
<evidence type="ECO:0000256" key="6">
    <source>
        <dbReference type="SAM" id="Coils"/>
    </source>
</evidence>
<dbReference type="Ensembl" id="ENSAPOT00000027461.1">
    <property type="protein sequence ID" value="ENSAPOP00000033015.1"/>
    <property type="gene ID" value="ENSAPOG00000021299.1"/>
</dbReference>
<proteinExistence type="inferred from homology"/>
<accession>A0A3Q1HZH2</accession>
<name>A0A3Q1HZH2_9TELE</name>
<feature type="domain" description="THAP-type" evidence="7">
    <location>
        <begin position="21"/>
        <end position="95"/>
    </location>
</feature>
<keyword evidence="5" id="KW-0539">Nucleus</keyword>
<dbReference type="SMART" id="SM00980">
    <property type="entry name" value="THAP"/>
    <property type="match status" value="1"/>
</dbReference>
<dbReference type="STRING" id="80966.ENSAPOP00000033015"/>
<dbReference type="Proteomes" id="UP000257200">
    <property type="component" value="Unplaced"/>
</dbReference>
<evidence type="ECO:0000313" key="8">
    <source>
        <dbReference type="Ensembl" id="ENSAPOP00000033015.1"/>
    </source>
</evidence>
<dbReference type="AlphaFoldDB" id="A0A3Q1HZH2"/>
<evidence type="ECO:0000256" key="2">
    <source>
        <dbReference type="ARBA" id="ARBA00022771"/>
    </source>
</evidence>
<dbReference type="GO" id="GO:0005654">
    <property type="term" value="C:nucleoplasm"/>
    <property type="evidence" value="ECO:0007669"/>
    <property type="project" value="UniProtKB-SubCell"/>
</dbReference>
<comment type="subcellular location">
    <subcellularLocation>
        <location evidence="5">Nucleus</location>
        <location evidence="5">Nucleoplasm</location>
    </subcellularLocation>
</comment>
<keyword evidence="5" id="KW-0804">Transcription</keyword>
<feature type="coiled-coil region" evidence="6">
    <location>
        <begin position="145"/>
        <end position="172"/>
    </location>
</feature>
<dbReference type="GeneTree" id="ENSGT00940000177053"/>
<dbReference type="GO" id="GO:0003700">
    <property type="term" value="F:DNA-binding transcription factor activity"/>
    <property type="evidence" value="ECO:0007669"/>
    <property type="project" value="UniProtKB-UniRule"/>
</dbReference>
<sequence>MSVFRVQERRLAYQRVGASALHCCVPLCTVSSHYNSEVSFHSFPVDSVVDNFTPTKSTRVCCRHFKPDDFYVTAGGLRKLKKGVIPLYFEWNGYELPAPRPSVWDQRTRVEIPVPESDSDAEMETASEAETDHDYCLVPETGARASDLADKNEALRRRIGELEQQLEALELRQCFGIERLYGSDEDMHFYTRFASYRHLMAYNIVICCQESTTSGTQS</sequence>
<dbReference type="GO" id="GO:0006357">
    <property type="term" value="P:regulation of transcription by RNA polymerase II"/>
    <property type="evidence" value="ECO:0007669"/>
    <property type="project" value="TreeGrafter"/>
</dbReference>
<comment type="similarity">
    <text evidence="5">Belongs to the THAP1 family.</text>
</comment>
<dbReference type="GO" id="GO:0008270">
    <property type="term" value="F:zinc ion binding"/>
    <property type="evidence" value="ECO:0007669"/>
    <property type="project" value="UniProtKB-KW"/>
</dbReference>
<dbReference type="PANTHER" id="PTHR46600">
    <property type="entry name" value="THAP DOMAIN-CONTAINING"/>
    <property type="match status" value="1"/>
</dbReference>
<dbReference type="SUPFAM" id="SSF57716">
    <property type="entry name" value="Glucocorticoid receptor-like (DNA-binding domain)"/>
    <property type="match status" value="1"/>
</dbReference>
<evidence type="ECO:0000313" key="9">
    <source>
        <dbReference type="Proteomes" id="UP000257200"/>
    </source>
</evidence>
<keyword evidence="9" id="KW-1185">Reference proteome</keyword>
<dbReference type="InParanoid" id="A0A3Q1HZH2"/>
<reference evidence="8" key="1">
    <citation type="submission" date="2025-08" db="UniProtKB">
        <authorList>
            <consortium name="Ensembl"/>
        </authorList>
    </citation>
    <scope>IDENTIFICATION</scope>
</reference>
<keyword evidence="3" id="KW-0862">Zinc</keyword>
<dbReference type="InterPro" id="IPR006612">
    <property type="entry name" value="THAP_Znf"/>
</dbReference>
<dbReference type="GO" id="GO:0001935">
    <property type="term" value="P:endothelial cell proliferation"/>
    <property type="evidence" value="ECO:0007669"/>
    <property type="project" value="UniProtKB-UniRule"/>
</dbReference>
<evidence type="ECO:0000256" key="1">
    <source>
        <dbReference type="ARBA" id="ARBA00022723"/>
    </source>
</evidence>
<evidence type="ECO:0000256" key="4">
    <source>
        <dbReference type="ARBA" id="ARBA00023125"/>
    </source>
</evidence>
<keyword evidence="2" id="KW-0863">Zinc-finger</keyword>
<dbReference type="InterPro" id="IPR026516">
    <property type="entry name" value="THAP1/10"/>
</dbReference>